<accession>A0A0A9A703</accession>
<reference evidence="1" key="2">
    <citation type="journal article" date="2015" name="Data Brief">
        <title>Shoot transcriptome of the giant reed, Arundo donax.</title>
        <authorList>
            <person name="Barrero R.A."/>
            <person name="Guerrero F.D."/>
            <person name="Moolhuijzen P."/>
            <person name="Goolsby J.A."/>
            <person name="Tidwell J."/>
            <person name="Bellgard S.E."/>
            <person name="Bellgard M.I."/>
        </authorList>
    </citation>
    <scope>NUCLEOTIDE SEQUENCE</scope>
    <source>
        <tissue evidence="1">Shoot tissue taken approximately 20 cm above the soil surface</tissue>
    </source>
</reference>
<name>A0A0A9A703_ARUDO</name>
<sequence>MRLAGLKFISLACLDRALSSENHLIFISGLLTTNASLVWNIAFGWKNFLVCCLQLSLA</sequence>
<dbReference type="AlphaFoldDB" id="A0A0A9A703"/>
<evidence type="ECO:0000313" key="1">
    <source>
        <dbReference type="EMBL" id="JAD44775.1"/>
    </source>
</evidence>
<dbReference type="EMBL" id="GBRH01253120">
    <property type="protein sequence ID" value="JAD44775.1"/>
    <property type="molecule type" value="Transcribed_RNA"/>
</dbReference>
<reference evidence="1" key="1">
    <citation type="submission" date="2014-09" db="EMBL/GenBank/DDBJ databases">
        <authorList>
            <person name="Magalhaes I.L.F."/>
            <person name="Oliveira U."/>
            <person name="Santos F.R."/>
            <person name="Vidigal T.H.D.A."/>
            <person name="Brescovit A.D."/>
            <person name="Santos A.J."/>
        </authorList>
    </citation>
    <scope>NUCLEOTIDE SEQUENCE</scope>
    <source>
        <tissue evidence="1">Shoot tissue taken approximately 20 cm above the soil surface</tissue>
    </source>
</reference>
<organism evidence="1">
    <name type="scientific">Arundo donax</name>
    <name type="common">Giant reed</name>
    <name type="synonym">Donax arundinaceus</name>
    <dbReference type="NCBI Taxonomy" id="35708"/>
    <lineage>
        <taxon>Eukaryota</taxon>
        <taxon>Viridiplantae</taxon>
        <taxon>Streptophyta</taxon>
        <taxon>Embryophyta</taxon>
        <taxon>Tracheophyta</taxon>
        <taxon>Spermatophyta</taxon>
        <taxon>Magnoliopsida</taxon>
        <taxon>Liliopsida</taxon>
        <taxon>Poales</taxon>
        <taxon>Poaceae</taxon>
        <taxon>PACMAD clade</taxon>
        <taxon>Arundinoideae</taxon>
        <taxon>Arundineae</taxon>
        <taxon>Arundo</taxon>
    </lineage>
</organism>
<protein>
    <submittedName>
        <fullName evidence="1">Uncharacterized protein</fullName>
    </submittedName>
</protein>
<proteinExistence type="predicted"/>